<dbReference type="InterPro" id="IPR013083">
    <property type="entry name" value="Znf_RING/FYVE/PHD"/>
</dbReference>
<evidence type="ECO:0000259" key="6">
    <source>
        <dbReference type="PROSITE" id="PS50089"/>
    </source>
</evidence>
<evidence type="ECO:0000256" key="2">
    <source>
        <dbReference type="ARBA" id="ARBA00022833"/>
    </source>
</evidence>
<keyword evidence="1 3" id="KW-0863">Zinc-finger</keyword>
<organism evidence="7 8">
    <name type="scientific">Pocillopora damicornis</name>
    <name type="common">Cauliflower coral</name>
    <name type="synonym">Millepora damicornis</name>
    <dbReference type="NCBI Taxonomy" id="46731"/>
    <lineage>
        <taxon>Eukaryota</taxon>
        <taxon>Metazoa</taxon>
        <taxon>Cnidaria</taxon>
        <taxon>Anthozoa</taxon>
        <taxon>Hexacorallia</taxon>
        <taxon>Scleractinia</taxon>
        <taxon>Astrocoeniina</taxon>
        <taxon>Pocilloporidae</taxon>
        <taxon>Pocillopora</taxon>
    </lineage>
</organism>
<feature type="compositionally biased region" description="Acidic residues" evidence="4">
    <location>
        <begin position="73"/>
        <end position="85"/>
    </location>
</feature>
<comment type="caution">
    <text evidence="7">The sequence shown here is derived from an EMBL/GenBank/DDBJ whole genome shotgun (WGS) entry which is preliminary data.</text>
</comment>
<evidence type="ECO:0000256" key="4">
    <source>
        <dbReference type="SAM" id="MobiDB-lite"/>
    </source>
</evidence>
<evidence type="ECO:0000256" key="5">
    <source>
        <dbReference type="SAM" id="SignalP"/>
    </source>
</evidence>
<feature type="chain" id="PRO_5018129755" description="RING-type domain-containing protein" evidence="5">
    <location>
        <begin position="28"/>
        <end position="420"/>
    </location>
</feature>
<dbReference type="PANTHER" id="PTHR16200">
    <property type="entry name" value="RING ZINC FINGER"/>
    <property type="match status" value="1"/>
</dbReference>
<feature type="domain" description="RING-type" evidence="6">
    <location>
        <begin position="309"/>
        <end position="350"/>
    </location>
</feature>
<keyword evidence="5" id="KW-0732">Signal</keyword>
<accession>A0A3M6U028</accession>
<reference evidence="7 8" key="1">
    <citation type="journal article" date="2018" name="Sci. Rep.">
        <title>Comparative analysis of the Pocillopora damicornis genome highlights role of immune system in coral evolution.</title>
        <authorList>
            <person name="Cunning R."/>
            <person name="Bay R.A."/>
            <person name="Gillette P."/>
            <person name="Baker A.C."/>
            <person name="Traylor-Knowles N."/>
        </authorList>
    </citation>
    <scope>NUCLEOTIDE SEQUENCE [LARGE SCALE GENOMIC DNA]</scope>
    <source>
        <strain evidence="7">RSMAS</strain>
        <tissue evidence="7">Whole animal</tissue>
    </source>
</reference>
<evidence type="ECO:0000256" key="1">
    <source>
        <dbReference type="ARBA" id="ARBA00022771"/>
    </source>
</evidence>
<dbReference type="Pfam" id="PF13639">
    <property type="entry name" value="zf-RING_2"/>
    <property type="match status" value="1"/>
</dbReference>
<dbReference type="EMBL" id="RCHS01002511">
    <property type="protein sequence ID" value="RMX47035.1"/>
    <property type="molecule type" value="Genomic_DNA"/>
</dbReference>
<dbReference type="Gene3D" id="3.30.40.10">
    <property type="entry name" value="Zinc/RING finger domain, C3HC4 (zinc finger)"/>
    <property type="match status" value="1"/>
</dbReference>
<dbReference type="AlphaFoldDB" id="A0A3M6U028"/>
<protein>
    <recommendedName>
        <fullName evidence="6">RING-type domain-containing protein</fullName>
    </recommendedName>
</protein>
<evidence type="ECO:0000256" key="3">
    <source>
        <dbReference type="PROSITE-ProRule" id="PRU00175"/>
    </source>
</evidence>
<dbReference type="OMA" id="NEIDACD"/>
<dbReference type="SMART" id="SM00184">
    <property type="entry name" value="RING"/>
    <property type="match status" value="1"/>
</dbReference>
<dbReference type="SUPFAM" id="SSF57850">
    <property type="entry name" value="RING/U-box"/>
    <property type="match status" value="1"/>
</dbReference>
<feature type="region of interest" description="Disordered" evidence="4">
    <location>
        <begin position="73"/>
        <end position="94"/>
    </location>
</feature>
<dbReference type="PROSITE" id="PS50089">
    <property type="entry name" value="ZF_RING_2"/>
    <property type="match status" value="1"/>
</dbReference>
<evidence type="ECO:0000313" key="8">
    <source>
        <dbReference type="Proteomes" id="UP000275408"/>
    </source>
</evidence>
<proteinExistence type="predicted"/>
<dbReference type="InterPro" id="IPR051073">
    <property type="entry name" value="ZNRF3_Arkadia_E3_ligases"/>
</dbReference>
<evidence type="ECO:0000313" key="7">
    <source>
        <dbReference type="EMBL" id="RMX47035.1"/>
    </source>
</evidence>
<feature type="signal peptide" evidence="5">
    <location>
        <begin position="1"/>
        <end position="27"/>
    </location>
</feature>
<name>A0A3M6U028_POCDA</name>
<gene>
    <name evidence="7" type="ORF">pdam_00009597</name>
</gene>
<dbReference type="Proteomes" id="UP000275408">
    <property type="component" value="Unassembled WGS sequence"/>
</dbReference>
<dbReference type="InterPro" id="IPR001841">
    <property type="entry name" value="Znf_RING"/>
</dbReference>
<keyword evidence="8" id="KW-1185">Reference proteome</keyword>
<dbReference type="STRING" id="46731.A0A3M6U028"/>
<keyword evidence="2" id="KW-0862">Zinc</keyword>
<dbReference type="GO" id="GO:0008270">
    <property type="term" value="F:zinc ion binding"/>
    <property type="evidence" value="ECO:0007669"/>
    <property type="project" value="UniProtKB-KW"/>
</dbReference>
<keyword evidence="1 3" id="KW-0479">Metal-binding</keyword>
<sequence length="420" mass="47814">MFSLRVSLSKFLNCFLHVLCFTVLVLGDVDNAFIDVMSQSEDGQNSSFVNVVGKFARIGAIKQVEGELNEIDACDPDDSEQDQDESQSPQTDETQSWIGVIHIPVLDYYNARGSKFCPVLERVKKAMLLGASAIIIITLNHRVFRKLDLAQMFSRPIIMVNGTNSVSKVLEAFKNGKHNLRAKISHNSSVVELKLLSTLTLWATCGRPSGWEGVVCLGNPEKSSEEVNSQFTSSAVFFTSVLFCLLVFKTQLSQFLHNYWISKKEEMLRQEAVEAIAKLKIRKFRRRVKDSSRYAIKQVEQERRDSEVCAVCLDEFQNNQLVRTLPCGHEFHCECVDRWLLAKRTCPLCKGNILEWLCRLDTKYHITRNNMTETVENETVQRQLGTLRTSPMKCSTKRNNIASSNANCDTNEFFRRGTRI</sequence>
<dbReference type="Gene3D" id="3.50.30.30">
    <property type="match status" value="1"/>
</dbReference>
<dbReference type="FunFam" id="3.30.40.10:FF:000388">
    <property type="entry name" value="Putative RING zinc finger domain superfamily protein"/>
    <property type="match status" value="1"/>
</dbReference>
<dbReference type="OrthoDB" id="5961562at2759"/>